<gene>
    <name evidence="1" type="ORF">NCTC11091_01961</name>
</gene>
<dbReference type="Proteomes" id="UP000255193">
    <property type="component" value="Unassembled WGS sequence"/>
</dbReference>
<sequence length="770" mass="84876">MTVQPLLPSINTPMPPTDAGKPLVFGVVGRGITRNNALLGAFLQAYAQKPVTVKRVFPLLPTHMQTADVGAMLGWGRKKSHRRASRFAAQHDLPVLTLEDGFLRGLGSGTAQRYGCSVVIDPIGIYFDAHAPSYLEQLIATSDLTAAQRLRAQTLRQRIVEAHLSKYNPTAATGTLGELAIDTNLCNVLLVDQVAGDQSVAGAGANAQTFADMLRAARKLYPKAKLWVKVHPAGKAGYLTALPLSPDVSVIQQAVNPLELLANMDAVCTVSSQMGFEALLLGKRVHCFGVAWYAGWGLTDDSYFAHHVMQPLYTATTARRAQRVAKPKTLDDLFHAAYLRYSYYANPATGQACEIEQIIDWLMTNRAWRERLPREATVFAFSRWKYSFVRAFLASAGGQLQFIAKPKSVTDLPIIAKPFAELAQLKQQLNSRWAQNRLHTAKDIIVWGIAKRREIQRQRPNAQIWCMEDGFVRSTGLGASLIAPLSVVLDRRGIYYDATTTSDLEHKLVCQTDLTLTQSMRTATLIDTLLAQQVSKYNVGDKRVLTTHAAPHQRILLVVGQVEDDMSVQCCASDIRTNRALLEQVRAAHPNAYILYKPHPDVQAGLRTGQIDAPTLARLADQVVTDIAMPACLAAVDAVHTISSLTGFEALLRGLSVTCYGVPFYAGFGLTDDRATGAAAQRAYARRARCQPLSLQQLVYVTLITYPLYRVPNGFGLAQIEDVIAHLYQAKDNSQPPSDLNGLTQQLMQRLDRRIKQPLAKAFMQLRQRL</sequence>
<dbReference type="Pfam" id="PF05159">
    <property type="entry name" value="Capsule_synth"/>
    <property type="match status" value="2"/>
</dbReference>
<dbReference type="AlphaFoldDB" id="A0A378Q5S6"/>
<evidence type="ECO:0000313" key="1">
    <source>
        <dbReference type="EMBL" id="STY96151.1"/>
    </source>
</evidence>
<dbReference type="CDD" id="cd16439">
    <property type="entry name" value="beta_Kdo_transferase_KpsC_2"/>
    <property type="match status" value="1"/>
</dbReference>
<evidence type="ECO:0000313" key="2">
    <source>
        <dbReference type="Proteomes" id="UP000255193"/>
    </source>
</evidence>
<name>A0A378Q5S6_9GAMM</name>
<proteinExistence type="predicted"/>
<protein>
    <submittedName>
        <fullName evidence="1">Capsule polysaccharide biosynthesis protein</fullName>
    </submittedName>
</protein>
<dbReference type="GO" id="GO:0015774">
    <property type="term" value="P:polysaccharide transport"/>
    <property type="evidence" value="ECO:0007669"/>
    <property type="project" value="InterPro"/>
</dbReference>
<dbReference type="RefSeq" id="WP_067056696.1">
    <property type="nucleotide sequence ID" value="NZ_MXAO01000012.1"/>
</dbReference>
<dbReference type="GO" id="GO:0000271">
    <property type="term" value="P:polysaccharide biosynthetic process"/>
    <property type="evidence" value="ECO:0007669"/>
    <property type="project" value="InterPro"/>
</dbReference>
<dbReference type="CDD" id="cd16440">
    <property type="entry name" value="beta_Kdo_transferase_KpsC_1"/>
    <property type="match status" value="1"/>
</dbReference>
<reference evidence="1 2" key="1">
    <citation type="submission" date="2018-06" db="EMBL/GenBank/DDBJ databases">
        <authorList>
            <consortium name="Pathogen Informatics"/>
            <person name="Doyle S."/>
        </authorList>
    </citation>
    <scope>NUCLEOTIDE SEQUENCE [LARGE SCALE GENOMIC DNA]</scope>
    <source>
        <strain evidence="1 2">NCTC11091</strain>
    </source>
</reference>
<dbReference type="EMBL" id="UGQA01000001">
    <property type="protein sequence ID" value="STY96151.1"/>
    <property type="molecule type" value="Genomic_DNA"/>
</dbReference>
<dbReference type="InterPro" id="IPR007833">
    <property type="entry name" value="Capsule_polysaccharide_synth"/>
</dbReference>
<organism evidence="1 2">
    <name type="scientific">Faucicola atlantae</name>
    <dbReference type="NCBI Taxonomy" id="34059"/>
    <lineage>
        <taxon>Bacteria</taxon>
        <taxon>Pseudomonadati</taxon>
        <taxon>Pseudomonadota</taxon>
        <taxon>Gammaproteobacteria</taxon>
        <taxon>Moraxellales</taxon>
        <taxon>Moraxellaceae</taxon>
        <taxon>Faucicola</taxon>
    </lineage>
</organism>
<accession>A0A378Q5S6</accession>